<dbReference type="EMBL" id="CP109527">
    <property type="protein sequence ID" value="WTY39285.1"/>
    <property type="molecule type" value="Genomic_DNA"/>
</dbReference>
<dbReference type="InterPro" id="IPR041356">
    <property type="entry name" value="PGM1_C"/>
</dbReference>
<dbReference type="InterPro" id="IPR040754">
    <property type="entry name" value="PreAtp-grasp"/>
</dbReference>
<gene>
    <name evidence="3" type="ORF">OG308_16345</name>
</gene>
<dbReference type="SUPFAM" id="SSF56059">
    <property type="entry name" value="Glutathione synthetase ATP-binding domain-like"/>
    <property type="match status" value="1"/>
</dbReference>
<evidence type="ECO:0000313" key="4">
    <source>
        <dbReference type="Proteomes" id="UP001621418"/>
    </source>
</evidence>
<sequence>MPKLILANPHSRAMVARPRDLPPKSWRGCDVEAARMLWSLDPEDIAVIPGPLDKDFLTYLTGLTGMTGAVPTVLSMQDYNGIQWYPGMNAELFAAVQDRISGSGIDLAAWSVSSYVHDRDVAHWEHRLGLSTGSTTYAQDLASMVNSKAVFRVLAVATGIPVPEGRVVDAGLELLDATVELLDRTGSVIVKQDQNSGGLGNTLITTDPAITGFGAFHVITVDKDDDLTAQLPRELRAHDLMLGDQVELRRGTTQARFIVEVYQPGARSLSSELYIPASGAPILRNYGEMRMEPMWKGFTIPPQHLPATVHAEFGAGSHQIALTAQRLGYHGLINIDAIVGSDNQLTYTEFNGRAGGATNLDTIARRLLGQDYLHHHVLLTRIGVPAPRTCELVNQLTRTGLHFDSHRRSGAVIAADDPITGTIEYLVIADDHTHAEDIEQQLHALLGGR</sequence>
<dbReference type="RefSeq" id="WP_364655794.1">
    <property type="nucleotide sequence ID" value="NZ_CP109527.1"/>
</dbReference>
<accession>A0ABZ1NGZ2</accession>
<keyword evidence="3" id="KW-0436">Ligase</keyword>
<protein>
    <submittedName>
        <fullName evidence="3">Peptide ligase PGM1-related protein</fullName>
    </submittedName>
</protein>
<keyword evidence="4" id="KW-1185">Reference proteome</keyword>
<feature type="domain" description="ATP-grasp" evidence="2">
    <location>
        <begin position="152"/>
        <end position="381"/>
    </location>
</feature>
<evidence type="ECO:0000259" key="2">
    <source>
        <dbReference type="PROSITE" id="PS50975"/>
    </source>
</evidence>
<dbReference type="Pfam" id="PF18105">
    <property type="entry name" value="PGM1_C"/>
    <property type="match status" value="1"/>
</dbReference>
<dbReference type="Proteomes" id="UP001621418">
    <property type="component" value="Chromosome"/>
</dbReference>
<proteinExistence type="predicted"/>
<keyword evidence="1" id="KW-0067">ATP-binding</keyword>
<evidence type="ECO:0000313" key="3">
    <source>
        <dbReference type="EMBL" id="WTY39285.1"/>
    </source>
</evidence>
<dbReference type="Pfam" id="PF18604">
    <property type="entry name" value="PreAtp-grasp"/>
    <property type="match status" value="1"/>
</dbReference>
<dbReference type="PROSITE" id="PS50975">
    <property type="entry name" value="ATP_GRASP"/>
    <property type="match status" value="1"/>
</dbReference>
<name>A0ABZ1NGZ2_9NOCA</name>
<reference evidence="3 4" key="1">
    <citation type="submission" date="2022-10" db="EMBL/GenBank/DDBJ databases">
        <title>The complete genomes of actinobacterial strains from the NBC collection.</title>
        <authorList>
            <person name="Joergensen T.S."/>
            <person name="Alvarez Arevalo M."/>
            <person name="Sterndorff E.B."/>
            <person name="Faurdal D."/>
            <person name="Vuksanovic O."/>
            <person name="Mourched A.-S."/>
            <person name="Charusanti P."/>
            <person name="Shaw S."/>
            <person name="Blin K."/>
            <person name="Weber T."/>
        </authorList>
    </citation>
    <scope>NUCLEOTIDE SEQUENCE [LARGE SCALE GENOMIC DNA]</scope>
    <source>
        <strain evidence="3 4">NBC_01413</strain>
    </source>
</reference>
<keyword evidence="1" id="KW-0547">Nucleotide-binding</keyword>
<dbReference type="GO" id="GO:0016874">
    <property type="term" value="F:ligase activity"/>
    <property type="evidence" value="ECO:0007669"/>
    <property type="project" value="UniProtKB-KW"/>
</dbReference>
<organism evidence="3 4">
    <name type="scientific">Nocardia salmonicida</name>
    <dbReference type="NCBI Taxonomy" id="53431"/>
    <lineage>
        <taxon>Bacteria</taxon>
        <taxon>Bacillati</taxon>
        <taxon>Actinomycetota</taxon>
        <taxon>Actinomycetes</taxon>
        <taxon>Mycobacteriales</taxon>
        <taxon>Nocardiaceae</taxon>
        <taxon>Nocardia</taxon>
    </lineage>
</organism>
<dbReference type="InterPro" id="IPR011761">
    <property type="entry name" value="ATP-grasp"/>
</dbReference>
<evidence type="ECO:0000256" key="1">
    <source>
        <dbReference type="PROSITE-ProRule" id="PRU00409"/>
    </source>
</evidence>